<protein>
    <submittedName>
        <fullName evidence="2">Uncharacterized protein</fullName>
    </submittedName>
</protein>
<dbReference type="AlphaFoldDB" id="A0A9D4TCD0"/>
<reference evidence="2" key="2">
    <citation type="submission" date="2021-09" db="EMBL/GenBank/DDBJ databases">
        <authorList>
            <person name="Jia N."/>
            <person name="Wang J."/>
            <person name="Shi W."/>
            <person name="Du L."/>
            <person name="Sun Y."/>
            <person name="Zhan W."/>
            <person name="Jiang J."/>
            <person name="Wang Q."/>
            <person name="Zhang B."/>
            <person name="Ji P."/>
            <person name="Sakyi L.B."/>
            <person name="Cui X."/>
            <person name="Yuan T."/>
            <person name="Jiang B."/>
            <person name="Yang W."/>
            <person name="Lam T.T.-Y."/>
            <person name="Chang Q."/>
            <person name="Ding S."/>
            <person name="Wang X."/>
            <person name="Zhu J."/>
            <person name="Ruan X."/>
            <person name="Zhao L."/>
            <person name="Wei J."/>
            <person name="Que T."/>
            <person name="Du C."/>
            <person name="Cheng J."/>
            <person name="Dai P."/>
            <person name="Han X."/>
            <person name="Huang E."/>
            <person name="Gao Y."/>
            <person name="Liu J."/>
            <person name="Shao H."/>
            <person name="Ye R."/>
            <person name="Li L."/>
            <person name="Wei W."/>
            <person name="Wang X."/>
            <person name="Wang C."/>
            <person name="Huo Q."/>
            <person name="Li W."/>
            <person name="Guo W."/>
            <person name="Chen H."/>
            <person name="Chen S."/>
            <person name="Zhou L."/>
            <person name="Zhou L."/>
            <person name="Ni X."/>
            <person name="Tian J."/>
            <person name="Zhou Y."/>
            <person name="Sheng Y."/>
            <person name="Liu T."/>
            <person name="Pan Y."/>
            <person name="Xia L."/>
            <person name="Li J."/>
            <person name="Zhao F."/>
            <person name="Cao W."/>
        </authorList>
    </citation>
    <scope>NUCLEOTIDE SEQUENCE</scope>
    <source>
        <strain evidence="2">Rsan-2018</strain>
        <tissue evidence="2">Larvae</tissue>
    </source>
</reference>
<proteinExistence type="predicted"/>
<name>A0A9D4TCD0_RHISA</name>
<keyword evidence="1" id="KW-1133">Transmembrane helix</keyword>
<comment type="caution">
    <text evidence="2">The sequence shown here is derived from an EMBL/GenBank/DDBJ whole genome shotgun (WGS) entry which is preliminary data.</text>
</comment>
<keyword evidence="1" id="KW-0812">Transmembrane</keyword>
<organism evidence="2 3">
    <name type="scientific">Rhipicephalus sanguineus</name>
    <name type="common">Brown dog tick</name>
    <name type="synonym">Ixodes sanguineus</name>
    <dbReference type="NCBI Taxonomy" id="34632"/>
    <lineage>
        <taxon>Eukaryota</taxon>
        <taxon>Metazoa</taxon>
        <taxon>Ecdysozoa</taxon>
        <taxon>Arthropoda</taxon>
        <taxon>Chelicerata</taxon>
        <taxon>Arachnida</taxon>
        <taxon>Acari</taxon>
        <taxon>Parasitiformes</taxon>
        <taxon>Ixodida</taxon>
        <taxon>Ixodoidea</taxon>
        <taxon>Ixodidae</taxon>
        <taxon>Rhipicephalinae</taxon>
        <taxon>Rhipicephalus</taxon>
        <taxon>Rhipicephalus</taxon>
    </lineage>
</organism>
<reference evidence="2" key="1">
    <citation type="journal article" date="2020" name="Cell">
        <title>Large-Scale Comparative Analyses of Tick Genomes Elucidate Their Genetic Diversity and Vector Capacities.</title>
        <authorList>
            <consortium name="Tick Genome and Microbiome Consortium (TIGMIC)"/>
            <person name="Jia N."/>
            <person name="Wang J."/>
            <person name="Shi W."/>
            <person name="Du L."/>
            <person name="Sun Y."/>
            <person name="Zhan W."/>
            <person name="Jiang J.F."/>
            <person name="Wang Q."/>
            <person name="Zhang B."/>
            <person name="Ji P."/>
            <person name="Bell-Sakyi L."/>
            <person name="Cui X.M."/>
            <person name="Yuan T.T."/>
            <person name="Jiang B.G."/>
            <person name="Yang W.F."/>
            <person name="Lam T.T."/>
            <person name="Chang Q.C."/>
            <person name="Ding S.J."/>
            <person name="Wang X.J."/>
            <person name="Zhu J.G."/>
            <person name="Ruan X.D."/>
            <person name="Zhao L."/>
            <person name="Wei J.T."/>
            <person name="Ye R.Z."/>
            <person name="Que T.C."/>
            <person name="Du C.H."/>
            <person name="Zhou Y.H."/>
            <person name="Cheng J.X."/>
            <person name="Dai P.F."/>
            <person name="Guo W.B."/>
            <person name="Han X.H."/>
            <person name="Huang E.J."/>
            <person name="Li L.F."/>
            <person name="Wei W."/>
            <person name="Gao Y.C."/>
            <person name="Liu J.Z."/>
            <person name="Shao H.Z."/>
            <person name="Wang X."/>
            <person name="Wang C.C."/>
            <person name="Yang T.C."/>
            <person name="Huo Q.B."/>
            <person name="Li W."/>
            <person name="Chen H.Y."/>
            <person name="Chen S.E."/>
            <person name="Zhou L.G."/>
            <person name="Ni X.B."/>
            <person name="Tian J.H."/>
            <person name="Sheng Y."/>
            <person name="Liu T."/>
            <person name="Pan Y.S."/>
            <person name="Xia L.Y."/>
            <person name="Li J."/>
            <person name="Zhao F."/>
            <person name="Cao W.C."/>
        </authorList>
    </citation>
    <scope>NUCLEOTIDE SEQUENCE</scope>
    <source>
        <strain evidence="2">Rsan-2018</strain>
    </source>
</reference>
<feature type="transmembrane region" description="Helical" evidence="1">
    <location>
        <begin position="6"/>
        <end position="24"/>
    </location>
</feature>
<accession>A0A9D4TCD0</accession>
<gene>
    <name evidence="2" type="ORF">HPB52_024187</name>
</gene>
<keyword evidence="3" id="KW-1185">Reference proteome</keyword>
<keyword evidence="1" id="KW-0472">Membrane</keyword>
<sequence length="122" mass="13860">MVVGMVSLGGSLGVVLMYLAFVSFDTGDYQSDSLPRSNESLSGRSLVWPWRKCPEPKFYKCSPQLGSWPQPGDESWFFLFTHFGPGCFKWDAEAQCPWHSPGHFKELQHCRKRCHRGETLSA</sequence>
<evidence type="ECO:0000313" key="3">
    <source>
        <dbReference type="Proteomes" id="UP000821837"/>
    </source>
</evidence>
<dbReference type="EMBL" id="JABSTV010001245">
    <property type="protein sequence ID" value="KAH7984783.1"/>
    <property type="molecule type" value="Genomic_DNA"/>
</dbReference>
<evidence type="ECO:0000256" key="1">
    <source>
        <dbReference type="SAM" id="Phobius"/>
    </source>
</evidence>
<evidence type="ECO:0000313" key="2">
    <source>
        <dbReference type="EMBL" id="KAH7984783.1"/>
    </source>
</evidence>
<dbReference type="Proteomes" id="UP000821837">
    <property type="component" value="Chromosome 1"/>
</dbReference>